<dbReference type="HOGENOM" id="CLU_948890_0_0_12"/>
<dbReference type="GeneID" id="44968698"/>
<organism evidence="1 2">
    <name type="scientific">Brachyspira intermedia (strain ATCC 51140 / PWS/A)</name>
    <name type="common">Serpulina intermedia</name>
    <dbReference type="NCBI Taxonomy" id="1045858"/>
    <lineage>
        <taxon>Bacteria</taxon>
        <taxon>Pseudomonadati</taxon>
        <taxon>Spirochaetota</taxon>
        <taxon>Spirochaetia</taxon>
        <taxon>Brachyspirales</taxon>
        <taxon>Brachyspiraceae</taxon>
        <taxon>Brachyspira</taxon>
    </lineage>
</organism>
<dbReference type="Proteomes" id="UP000008522">
    <property type="component" value="Chromosome"/>
</dbReference>
<dbReference type="RefSeq" id="WP_014486626.1">
    <property type="nucleotide sequence ID" value="NC_017243.1"/>
</dbReference>
<dbReference type="KEGG" id="bip:Bint_0137"/>
<reference evidence="1 2" key="1">
    <citation type="journal article" date="2011" name="BMC Genomics">
        <title>Complete genome sequence of Brachyspira intermedia reveals unique genomic features in Brachyspira species and phage-mediated horizontal gene transfer.</title>
        <authorList>
            <person name="Hafstrom T."/>
            <person name="Jansson D.S."/>
            <person name="Segerman B."/>
        </authorList>
    </citation>
    <scope>NUCLEOTIDE SEQUENCE [LARGE SCALE GENOMIC DNA]</scope>
    <source>
        <strain evidence="2">ATCC 51140 / PWS/A</strain>
    </source>
</reference>
<keyword evidence="2" id="KW-1185">Reference proteome</keyword>
<sequence length="291" mass="32858">MISSTKGTILNYFGLSNTYNPFKDENALQVAENLYFEIPIEPFENSNYVAVSTGLLTNSLSFLNDCIFEIYDSDTKIADLQNVIGEIGNDKYIPKEGQIFWFNKDGLRGTYFLNSIYAGKKLKLVSGRYITTSITSGVLNDMFERTVGVPSYIEEINNMIDDIKNNSTFIIKETITKSGSGNQNWELNWRDDLEYLQVSGYISGDIKAMQSMSSFGLYQTINDKAPFIGWFGSSSAAYYYGGEFQNSFANITAGLPNIKWFPILNPKPILAIKNSSEQTIIAELYFLVRYK</sequence>
<dbReference type="EMBL" id="CP002874">
    <property type="protein sequence ID" value="AEM20773.1"/>
    <property type="molecule type" value="Genomic_DNA"/>
</dbReference>
<accession>G0EPQ9</accession>
<dbReference type="OrthoDB" id="306232at2"/>
<protein>
    <submittedName>
        <fullName evidence="1">Hvp 32 VSH-1 tail protein</fullName>
    </submittedName>
</protein>
<dbReference type="PATRIC" id="fig|1045858.4.peg.137"/>
<name>G0EPQ9_BRAIP</name>
<dbReference type="AlphaFoldDB" id="G0EPQ9"/>
<evidence type="ECO:0000313" key="2">
    <source>
        <dbReference type="Proteomes" id="UP000008522"/>
    </source>
</evidence>
<proteinExistence type="predicted"/>
<evidence type="ECO:0000313" key="1">
    <source>
        <dbReference type="EMBL" id="AEM20773.1"/>
    </source>
</evidence>
<gene>
    <name evidence="1" type="primary">hvp32</name>
    <name evidence="1" type="ordered locus">Bint_0137</name>
</gene>